<sequence length="43" mass="5161">MPQKENRKSSMTFLTKYQLEVLFMKKALKELLLDFEQELLKLG</sequence>
<protein>
    <submittedName>
        <fullName evidence="1">Uncharacterized protein</fullName>
    </submittedName>
</protein>
<evidence type="ECO:0000313" key="1">
    <source>
        <dbReference type="EMBL" id="GAF95492.1"/>
    </source>
</evidence>
<accession>X0U558</accession>
<reference evidence="1" key="1">
    <citation type="journal article" date="2014" name="Front. Microbiol.">
        <title>High frequency of phylogenetically diverse reductive dehalogenase-homologous genes in deep subseafloor sedimentary metagenomes.</title>
        <authorList>
            <person name="Kawai M."/>
            <person name="Futagami T."/>
            <person name="Toyoda A."/>
            <person name="Takaki Y."/>
            <person name="Nishi S."/>
            <person name="Hori S."/>
            <person name="Arai W."/>
            <person name="Tsubouchi T."/>
            <person name="Morono Y."/>
            <person name="Uchiyama I."/>
            <person name="Ito T."/>
            <person name="Fujiyama A."/>
            <person name="Inagaki F."/>
            <person name="Takami H."/>
        </authorList>
    </citation>
    <scope>NUCLEOTIDE SEQUENCE</scope>
    <source>
        <strain evidence="1">Expedition CK06-06</strain>
    </source>
</reference>
<gene>
    <name evidence="1" type="ORF">S01H1_26224</name>
</gene>
<proteinExistence type="predicted"/>
<dbReference type="EMBL" id="BARS01015887">
    <property type="protein sequence ID" value="GAF95492.1"/>
    <property type="molecule type" value="Genomic_DNA"/>
</dbReference>
<dbReference type="AlphaFoldDB" id="X0U558"/>
<name>X0U558_9ZZZZ</name>
<comment type="caution">
    <text evidence="1">The sequence shown here is derived from an EMBL/GenBank/DDBJ whole genome shotgun (WGS) entry which is preliminary data.</text>
</comment>
<organism evidence="1">
    <name type="scientific">marine sediment metagenome</name>
    <dbReference type="NCBI Taxonomy" id="412755"/>
    <lineage>
        <taxon>unclassified sequences</taxon>
        <taxon>metagenomes</taxon>
        <taxon>ecological metagenomes</taxon>
    </lineage>
</organism>